<dbReference type="Gene3D" id="1.10.620.20">
    <property type="entry name" value="Ribonucleotide Reductase, subunit A"/>
    <property type="match status" value="1"/>
</dbReference>
<dbReference type="EMBL" id="MHCU01000067">
    <property type="protein sequence ID" value="OGY26536.1"/>
    <property type="molecule type" value="Genomic_DNA"/>
</dbReference>
<dbReference type="SMART" id="SM00746">
    <property type="entry name" value="TRASH"/>
    <property type="match status" value="1"/>
</dbReference>
<comment type="caution">
    <text evidence="2">The sequence shown here is derived from an EMBL/GenBank/DDBJ whole genome shotgun (WGS) entry which is preliminary data.</text>
</comment>
<dbReference type="AlphaFoldDB" id="A0A1G1WFQ8"/>
<dbReference type="InterPro" id="IPR007029">
    <property type="entry name" value="YHS_dom"/>
</dbReference>
<dbReference type="Proteomes" id="UP000176645">
    <property type="component" value="Unassembled WGS sequence"/>
</dbReference>
<feature type="domain" description="TRASH" evidence="1">
    <location>
        <begin position="20"/>
        <end position="57"/>
    </location>
</feature>
<dbReference type="InterPro" id="IPR012348">
    <property type="entry name" value="RNR-like"/>
</dbReference>
<protein>
    <recommendedName>
        <fullName evidence="1">TRASH domain-containing protein</fullName>
    </recommendedName>
</protein>
<name>A0A1G1WFQ8_9BACT</name>
<evidence type="ECO:0000313" key="2">
    <source>
        <dbReference type="EMBL" id="OGY26536.1"/>
    </source>
</evidence>
<gene>
    <name evidence="2" type="ORF">A2Z42_01420</name>
</gene>
<reference evidence="2 3" key="1">
    <citation type="journal article" date="2016" name="Nat. Commun.">
        <title>Thousands of microbial genomes shed light on interconnected biogeochemical processes in an aquifer system.</title>
        <authorList>
            <person name="Anantharaman K."/>
            <person name="Brown C.T."/>
            <person name="Hug L.A."/>
            <person name="Sharon I."/>
            <person name="Castelle C.J."/>
            <person name="Probst A.J."/>
            <person name="Thomas B.C."/>
            <person name="Singh A."/>
            <person name="Wilkins M.J."/>
            <person name="Karaoz U."/>
            <person name="Brodie E.L."/>
            <person name="Williams K.H."/>
            <person name="Hubbard S.S."/>
            <person name="Banfield J.F."/>
        </authorList>
    </citation>
    <scope>NUCLEOTIDE SEQUENCE [LARGE SCALE GENOMIC DNA]</scope>
</reference>
<organism evidence="2 3">
    <name type="scientific">Candidatus Woykebacteria bacterium RBG_19FT_COMBO_43_10</name>
    <dbReference type="NCBI Taxonomy" id="1802598"/>
    <lineage>
        <taxon>Bacteria</taxon>
        <taxon>Candidatus Woykeibacteriota</taxon>
    </lineage>
</organism>
<sequence>MGLFSGFKKYIASSDEKSKDSVCGMPVVKNEDFKSTFEGNSYYFCSISCKEEFDKKPGNFVEDE</sequence>
<proteinExistence type="predicted"/>
<accession>A0A1G1WFQ8</accession>
<dbReference type="Pfam" id="PF04945">
    <property type="entry name" value="YHS"/>
    <property type="match status" value="1"/>
</dbReference>
<dbReference type="GO" id="GO:0016491">
    <property type="term" value="F:oxidoreductase activity"/>
    <property type="evidence" value="ECO:0007669"/>
    <property type="project" value="InterPro"/>
</dbReference>
<evidence type="ECO:0000259" key="1">
    <source>
        <dbReference type="SMART" id="SM00746"/>
    </source>
</evidence>
<evidence type="ECO:0000313" key="3">
    <source>
        <dbReference type="Proteomes" id="UP000176645"/>
    </source>
</evidence>
<dbReference type="InterPro" id="IPR011017">
    <property type="entry name" value="TRASH_dom"/>
</dbReference>